<comment type="caution">
    <text evidence="4">The sequence shown here is derived from an EMBL/GenBank/DDBJ whole genome shotgun (WGS) entry which is preliminary data.</text>
</comment>
<protein>
    <submittedName>
        <fullName evidence="4">Uncharacterized protein</fullName>
    </submittedName>
</protein>
<feature type="domain" description="Gfo/Idh/MocA-like oxidoreductase N-terminal" evidence="2">
    <location>
        <begin position="8"/>
        <end position="127"/>
    </location>
</feature>
<sequence length="381" mass="42718">MADEKTQIRFGILGCAEIARKVCRAIHLSPNSILHAISSRSIQKAKQFAIKNSLPETLKLYGSYEEVLDDPFVDAVYVPLPTSLHVKWAVLAAEKKKHVLLEKPTALNVGELDRILDACRSNGVQFMDGSMWYHHPRTTRLKEFISDPNLFGQVKTVFIFVNAGLMFKSFWRKIYDMDLSSSFFPPPQFFENNIRTKADLDSFGALGDAGWYCIGAIMWAMNYKLPTTVTASPATIFNSNGVIMSTTVAFHWEQEGTIATFYCSFLSHETMDVAVLGSKGSFHVEDLIIPYEESSASFSFTSGAAFVNMQLGWNMKDKEVQVHNELPQEALMIKEFSRLVKGIKDSKIGPDTKWGDISRSSQVVLDAVKSSIDIGFKMVYI</sequence>
<organism evidence="4 5">
    <name type="scientific">Mikania micrantha</name>
    <name type="common">bitter vine</name>
    <dbReference type="NCBI Taxonomy" id="192012"/>
    <lineage>
        <taxon>Eukaryota</taxon>
        <taxon>Viridiplantae</taxon>
        <taxon>Streptophyta</taxon>
        <taxon>Embryophyta</taxon>
        <taxon>Tracheophyta</taxon>
        <taxon>Spermatophyta</taxon>
        <taxon>Magnoliopsida</taxon>
        <taxon>eudicotyledons</taxon>
        <taxon>Gunneridae</taxon>
        <taxon>Pentapetalae</taxon>
        <taxon>asterids</taxon>
        <taxon>campanulids</taxon>
        <taxon>Asterales</taxon>
        <taxon>Asteraceae</taxon>
        <taxon>Asteroideae</taxon>
        <taxon>Heliantheae alliance</taxon>
        <taxon>Eupatorieae</taxon>
        <taxon>Mikania</taxon>
    </lineage>
</organism>
<dbReference type="OrthoDB" id="2129491at2759"/>
<gene>
    <name evidence="4" type="ORF">E3N88_43675</name>
</gene>
<comment type="similarity">
    <text evidence="1">Belongs to the Gfo/Idh/MocA family.</text>
</comment>
<evidence type="ECO:0000313" key="5">
    <source>
        <dbReference type="Proteomes" id="UP000326396"/>
    </source>
</evidence>
<keyword evidence="5" id="KW-1185">Reference proteome</keyword>
<dbReference type="SUPFAM" id="SSF55347">
    <property type="entry name" value="Glyceraldehyde-3-phosphate dehydrogenase-like, C-terminal domain"/>
    <property type="match status" value="1"/>
</dbReference>
<proteinExistence type="inferred from homology"/>
<dbReference type="InterPro" id="IPR000683">
    <property type="entry name" value="Gfo/Idh/MocA-like_OxRdtase_N"/>
</dbReference>
<evidence type="ECO:0000256" key="1">
    <source>
        <dbReference type="ARBA" id="ARBA00010928"/>
    </source>
</evidence>
<dbReference type="PANTHER" id="PTHR46368">
    <property type="match status" value="1"/>
</dbReference>
<name>A0A5N6LE96_9ASTR</name>
<dbReference type="InterPro" id="IPR036291">
    <property type="entry name" value="NAD(P)-bd_dom_sf"/>
</dbReference>
<dbReference type="InterPro" id="IPR055170">
    <property type="entry name" value="GFO_IDH_MocA-like_dom"/>
</dbReference>
<dbReference type="GO" id="GO:0000166">
    <property type="term" value="F:nucleotide binding"/>
    <property type="evidence" value="ECO:0007669"/>
    <property type="project" value="InterPro"/>
</dbReference>
<dbReference type="Gene3D" id="3.40.50.720">
    <property type="entry name" value="NAD(P)-binding Rossmann-like Domain"/>
    <property type="match status" value="1"/>
</dbReference>
<evidence type="ECO:0000259" key="3">
    <source>
        <dbReference type="Pfam" id="PF22725"/>
    </source>
</evidence>
<dbReference type="Pfam" id="PF22725">
    <property type="entry name" value="GFO_IDH_MocA_C3"/>
    <property type="match status" value="1"/>
</dbReference>
<dbReference type="EMBL" id="SZYD01001368">
    <property type="protein sequence ID" value="KAD0812918.1"/>
    <property type="molecule type" value="Genomic_DNA"/>
</dbReference>
<reference evidence="4 5" key="1">
    <citation type="submission" date="2019-05" db="EMBL/GenBank/DDBJ databases">
        <title>Mikania micrantha, genome provides insights into the molecular mechanism of rapid growth.</title>
        <authorList>
            <person name="Liu B."/>
        </authorList>
    </citation>
    <scope>NUCLEOTIDE SEQUENCE [LARGE SCALE GENOMIC DNA]</scope>
    <source>
        <strain evidence="4">NLD-2019</strain>
        <tissue evidence="4">Leaf</tissue>
    </source>
</reference>
<dbReference type="AlphaFoldDB" id="A0A5N6LE96"/>
<dbReference type="SUPFAM" id="SSF51735">
    <property type="entry name" value="NAD(P)-binding Rossmann-fold domains"/>
    <property type="match status" value="1"/>
</dbReference>
<accession>A0A5N6LE96</accession>
<feature type="domain" description="GFO/IDH/MocA-like oxidoreductase" evidence="3">
    <location>
        <begin position="179"/>
        <end position="282"/>
    </location>
</feature>
<evidence type="ECO:0000313" key="4">
    <source>
        <dbReference type="EMBL" id="KAD0812918.1"/>
    </source>
</evidence>
<evidence type="ECO:0000259" key="2">
    <source>
        <dbReference type="Pfam" id="PF01408"/>
    </source>
</evidence>
<dbReference type="Proteomes" id="UP000326396">
    <property type="component" value="Unassembled WGS sequence"/>
</dbReference>
<dbReference type="PANTHER" id="PTHR46368:SF7">
    <property type="entry name" value="GFO_IDH_MOCA-LIKE OXIDOREDUCTASE N-TERMINAL DOMAIN-CONTAINING PROTEIN"/>
    <property type="match status" value="1"/>
</dbReference>
<dbReference type="Gene3D" id="3.30.360.10">
    <property type="entry name" value="Dihydrodipicolinate Reductase, domain 2"/>
    <property type="match status" value="1"/>
</dbReference>
<dbReference type="Pfam" id="PF01408">
    <property type="entry name" value="GFO_IDH_MocA"/>
    <property type="match status" value="1"/>
</dbReference>